<dbReference type="GO" id="GO:0016020">
    <property type="term" value="C:membrane"/>
    <property type="evidence" value="ECO:0007669"/>
    <property type="project" value="UniProtKB-SubCell"/>
</dbReference>
<feature type="transmembrane region" description="Helical" evidence="6">
    <location>
        <begin position="150"/>
        <end position="173"/>
    </location>
</feature>
<comment type="caution">
    <text evidence="6">Lacks conserved residue(s) required for the propagation of feature annotation.</text>
</comment>
<name>A0A2G9U409_TELCI</name>
<keyword evidence="4 6" id="KW-1133">Transmembrane helix</keyword>
<dbReference type="GO" id="GO:0004888">
    <property type="term" value="F:transmembrane signaling receptor activity"/>
    <property type="evidence" value="ECO:0007669"/>
    <property type="project" value="InterPro"/>
</dbReference>
<evidence type="ECO:0000256" key="4">
    <source>
        <dbReference type="ARBA" id="ARBA00022989"/>
    </source>
</evidence>
<dbReference type="PRINTS" id="PR00698">
    <property type="entry name" value="TMPROTEINSRG"/>
</dbReference>
<evidence type="ECO:0000256" key="2">
    <source>
        <dbReference type="ARBA" id="ARBA00005692"/>
    </source>
</evidence>
<dbReference type="OrthoDB" id="5795908at2759"/>
<evidence type="ECO:0000313" key="7">
    <source>
        <dbReference type="EMBL" id="PIO64422.1"/>
    </source>
</evidence>
<dbReference type="PANTHER" id="PTHR31552:SF8">
    <property type="entry name" value="SERPENTINE RECEPTOR CLASS GAMMA"/>
    <property type="match status" value="1"/>
</dbReference>
<protein>
    <recommendedName>
        <fullName evidence="6">Serpentine receptor class gamma</fullName>
    </recommendedName>
</protein>
<evidence type="ECO:0000256" key="6">
    <source>
        <dbReference type="RuleBase" id="RU280813"/>
    </source>
</evidence>
<reference evidence="7 8" key="1">
    <citation type="submission" date="2015-09" db="EMBL/GenBank/DDBJ databases">
        <title>Draft genome of the parasitic nematode Teladorsagia circumcincta isolate WARC Sus (inbred).</title>
        <authorList>
            <person name="Mitreva M."/>
        </authorList>
    </citation>
    <scope>NUCLEOTIDE SEQUENCE [LARGE SCALE GENOMIC DNA]</scope>
    <source>
        <strain evidence="7 8">S</strain>
    </source>
</reference>
<evidence type="ECO:0000256" key="5">
    <source>
        <dbReference type="ARBA" id="ARBA00023136"/>
    </source>
</evidence>
<proteinExistence type="inferred from homology"/>
<evidence type="ECO:0000256" key="1">
    <source>
        <dbReference type="ARBA" id="ARBA00004141"/>
    </source>
</evidence>
<organism evidence="7 8">
    <name type="scientific">Teladorsagia circumcincta</name>
    <name type="common">Brown stomach worm</name>
    <name type="synonym">Ostertagia circumcincta</name>
    <dbReference type="NCBI Taxonomy" id="45464"/>
    <lineage>
        <taxon>Eukaryota</taxon>
        <taxon>Metazoa</taxon>
        <taxon>Ecdysozoa</taxon>
        <taxon>Nematoda</taxon>
        <taxon>Chromadorea</taxon>
        <taxon>Rhabditida</taxon>
        <taxon>Rhabditina</taxon>
        <taxon>Rhabditomorpha</taxon>
        <taxon>Strongyloidea</taxon>
        <taxon>Trichostrongylidae</taxon>
        <taxon>Teladorsagia</taxon>
    </lineage>
</organism>
<feature type="transmembrane region" description="Helical" evidence="6">
    <location>
        <begin position="39"/>
        <end position="60"/>
    </location>
</feature>
<comment type="subcellular location">
    <subcellularLocation>
        <location evidence="1">Membrane</location>
        <topology evidence="1">Multi-pass membrane protein</topology>
    </subcellularLocation>
</comment>
<feature type="transmembrane region" description="Helical" evidence="6">
    <location>
        <begin position="114"/>
        <end position="138"/>
    </location>
</feature>
<keyword evidence="3 6" id="KW-0812">Transmembrane</keyword>
<dbReference type="InterPro" id="IPR000609">
    <property type="entry name" value="7TM_GPCR_serpentine_rcpt_Srg"/>
</dbReference>
<evidence type="ECO:0000256" key="3">
    <source>
        <dbReference type="ARBA" id="ARBA00022692"/>
    </source>
</evidence>
<dbReference type="GO" id="GO:0007606">
    <property type="term" value="P:sensory perception of chemical stimulus"/>
    <property type="evidence" value="ECO:0007669"/>
    <property type="project" value="UniProtKB-UniRule"/>
</dbReference>
<keyword evidence="8" id="KW-1185">Reference proteome</keyword>
<evidence type="ECO:0000313" key="8">
    <source>
        <dbReference type="Proteomes" id="UP000230423"/>
    </source>
</evidence>
<dbReference type="Proteomes" id="UP000230423">
    <property type="component" value="Unassembled WGS sequence"/>
</dbReference>
<keyword evidence="5 6" id="KW-0472">Membrane</keyword>
<dbReference type="PANTHER" id="PTHR31552">
    <property type="entry name" value="SERPENTINE RECEPTOR CLASS GAMMA"/>
    <property type="match status" value="1"/>
</dbReference>
<feature type="transmembrane region" description="Helical" evidence="6">
    <location>
        <begin position="6"/>
        <end position="27"/>
    </location>
</feature>
<gene>
    <name evidence="7" type="ORF">TELCIR_13951</name>
</gene>
<sequence length="243" mass="28021">MYEYRIYVRFIYCIPSCILYVFVLIALFKEHRGVSGRFYSLLIVQALLNVIVFVNSFYVVQMANITNESNWWSGIYNRTPLLITSINSRKACSRAPYFYSTLSKMNMGRIMNDLFIFLTVLLVATSLVNCVSFILLFIRSKRYNDNAERNMFILAFLDFLIQVTFYILFALIYKRADHNGVTDFLVPYASDVVTFSNAYLLIILNKKIRQRVSILVKCRGTSSKPSILVTSFPLASSQIITVA</sequence>
<accession>A0A2G9U409</accession>
<dbReference type="AlphaFoldDB" id="A0A2G9U409"/>
<comment type="similarity">
    <text evidence="2 6">Belongs to the nematode receptor-like protein srg family.</text>
</comment>
<dbReference type="EMBL" id="KZ349922">
    <property type="protein sequence ID" value="PIO64422.1"/>
    <property type="molecule type" value="Genomic_DNA"/>
</dbReference>
<dbReference type="Pfam" id="PF02118">
    <property type="entry name" value="Srg"/>
    <property type="match status" value="2"/>
</dbReference>